<feature type="signal peptide" evidence="1">
    <location>
        <begin position="1"/>
        <end position="23"/>
    </location>
</feature>
<comment type="caution">
    <text evidence="3">The sequence shown here is derived from an EMBL/GenBank/DDBJ whole genome shotgun (WGS) entry which is preliminary data.</text>
</comment>
<feature type="domain" description="Putative host cell surface-exposed lipoprotein Ltp-like HTH region" evidence="2">
    <location>
        <begin position="61"/>
        <end position="103"/>
    </location>
</feature>
<reference evidence="3" key="1">
    <citation type="journal article" date="2014" name="Int. J. Syst. Evol. Microbiol.">
        <title>Complete genome sequence of Corynebacterium casei LMG S-19264T (=DSM 44701T), isolated from a smear-ripened cheese.</title>
        <authorList>
            <consortium name="US DOE Joint Genome Institute (JGI-PGF)"/>
            <person name="Walter F."/>
            <person name="Albersmeier A."/>
            <person name="Kalinowski J."/>
            <person name="Ruckert C."/>
        </authorList>
    </citation>
    <scope>NUCLEOTIDE SEQUENCE</scope>
    <source>
        <strain evidence="3">CGMCC 4.7278</strain>
    </source>
</reference>
<organism evidence="3 4">
    <name type="scientific">Nocardia camponoti</name>
    <dbReference type="NCBI Taxonomy" id="1616106"/>
    <lineage>
        <taxon>Bacteria</taxon>
        <taxon>Bacillati</taxon>
        <taxon>Actinomycetota</taxon>
        <taxon>Actinomycetes</taxon>
        <taxon>Mycobacteriales</taxon>
        <taxon>Nocardiaceae</taxon>
        <taxon>Nocardia</taxon>
    </lineage>
</organism>
<feature type="domain" description="Putative host cell surface-exposed lipoprotein Ltp-like HTH region" evidence="2">
    <location>
        <begin position="106"/>
        <end position="148"/>
    </location>
</feature>
<reference evidence="3" key="2">
    <citation type="submission" date="2020-09" db="EMBL/GenBank/DDBJ databases">
        <authorList>
            <person name="Sun Q."/>
            <person name="Zhou Y."/>
        </authorList>
    </citation>
    <scope>NUCLEOTIDE SEQUENCE</scope>
    <source>
        <strain evidence="3">CGMCC 4.7278</strain>
    </source>
</reference>
<name>A0A917QB52_9NOCA</name>
<dbReference type="InterPro" id="IPR036388">
    <property type="entry name" value="WH-like_DNA-bd_sf"/>
</dbReference>
<accession>A0A917QB52</accession>
<gene>
    <name evidence="3" type="ORF">GCM10011591_10120</name>
</gene>
<dbReference type="InterPro" id="IPR011434">
    <property type="entry name" value="Ltp-like_HTH"/>
</dbReference>
<dbReference type="EMBL" id="BMMW01000001">
    <property type="protein sequence ID" value="GGK40472.1"/>
    <property type="molecule type" value="Genomic_DNA"/>
</dbReference>
<proteinExistence type="predicted"/>
<dbReference type="AlphaFoldDB" id="A0A917QB52"/>
<evidence type="ECO:0000313" key="3">
    <source>
        <dbReference type="EMBL" id="GGK40472.1"/>
    </source>
</evidence>
<dbReference type="Gene3D" id="1.10.10.10">
    <property type="entry name" value="Winged helix-like DNA-binding domain superfamily/Winged helix DNA-binding domain"/>
    <property type="match status" value="2"/>
</dbReference>
<keyword evidence="4" id="KW-1185">Reference proteome</keyword>
<dbReference type="Pfam" id="PF07553">
    <property type="entry name" value="Lipoprotein_Ltp"/>
    <property type="match status" value="2"/>
</dbReference>
<sequence>MTKHTQFTKKWSLSIGASVVALAVVAPVWSGAVATADVAVPSAGAPTFEFASPAREQTSSQRNAIQKAKSYLELTSFSRTSLIAQLEYEGFSTADSTFAVDSLDTDWNEQAAKKAKSYLELTAFSRSGLLAQLKYEGFTQQQAEYGVNAAY</sequence>
<feature type="chain" id="PRO_5038370530" description="Putative host cell surface-exposed lipoprotein Ltp-like HTH region domain-containing protein" evidence="1">
    <location>
        <begin position="24"/>
        <end position="151"/>
    </location>
</feature>
<dbReference type="Proteomes" id="UP000612956">
    <property type="component" value="Unassembled WGS sequence"/>
</dbReference>
<evidence type="ECO:0000313" key="4">
    <source>
        <dbReference type="Proteomes" id="UP000612956"/>
    </source>
</evidence>
<dbReference type="RefSeq" id="WP_229683715.1">
    <property type="nucleotide sequence ID" value="NZ_BMMW01000001.1"/>
</dbReference>
<evidence type="ECO:0000256" key="1">
    <source>
        <dbReference type="SAM" id="SignalP"/>
    </source>
</evidence>
<evidence type="ECO:0000259" key="2">
    <source>
        <dbReference type="Pfam" id="PF07553"/>
    </source>
</evidence>
<protein>
    <recommendedName>
        <fullName evidence="2">Putative host cell surface-exposed lipoprotein Ltp-like HTH region domain-containing protein</fullName>
    </recommendedName>
</protein>
<keyword evidence="1" id="KW-0732">Signal</keyword>